<dbReference type="EMBL" id="KQ965734">
    <property type="protein sequence ID" value="KXS20900.1"/>
    <property type="molecule type" value="Genomic_DNA"/>
</dbReference>
<dbReference type="GO" id="GO:0006366">
    <property type="term" value="P:transcription by RNA polymerase II"/>
    <property type="evidence" value="ECO:0007669"/>
    <property type="project" value="InterPro"/>
</dbReference>
<dbReference type="InterPro" id="IPR036465">
    <property type="entry name" value="vWFA_dom_sf"/>
</dbReference>
<protein>
    <recommendedName>
        <fullName evidence="19">Kinase-like protein</fullName>
    </recommendedName>
</protein>
<dbReference type="GO" id="GO:0046872">
    <property type="term" value="F:metal ion binding"/>
    <property type="evidence" value="ECO:0007669"/>
    <property type="project" value="UniProtKB-KW"/>
</dbReference>
<evidence type="ECO:0000259" key="16">
    <source>
        <dbReference type="PROSITE" id="PS51468"/>
    </source>
</evidence>
<dbReference type="PANTHER" id="PTHR45737">
    <property type="entry name" value="VON WILLEBRAND FACTOR A DOMAIN-CONTAINING PROTEIN 5A"/>
    <property type="match status" value="1"/>
</dbReference>
<evidence type="ECO:0008006" key="19">
    <source>
        <dbReference type="Google" id="ProtNLM"/>
    </source>
</evidence>
<evidence type="ECO:0000259" key="14">
    <source>
        <dbReference type="PROSITE" id="PS50011"/>
    </source>
</evidence>
<dbReference type="CDD" id="cd13999">
    <property type="entry name" value="STKc_MAP3K-like"/>
    <property type="match status" value="1"/>
</dbReference>
<feature type="domain" description="VWFA" evidence="15">
    <location>
        <begin position="672"/>
        <end position="845"/>
    </location>
</feature>
<dbReference type="PROSITE" id="PS50011">
    <property type="entry name" value="PROTEIN_KINASE_DOM"/>
    <property type="match status" value="1"/>
</dbReference>
<dbReference type="PROSITE" id="PS51468">
    <property type="entry name" value="VIT"/>
    <property type="match status" value="1"/>
</dbReference>
<proteinExistence type="predicted"/>
<feature type="domain" description="Protein kinase" evidence="14">
    <location>
        <begin position="71"/>
        <end position="327"/>
    </location>
</feature>
<dbReference type="InterPro" id="IPR011009">
    <property type="entry name" value="Kinase-like_dom_sf"/>
</dbReference>
<evidence type="ECO:0000256" key="13">
    <source>
        <dbReference type="SAM" id="MobiDB-lite"/>
    </source>
</evidence>
<feature type="compositionally biased region" description="Polar residues" evidence="13">
    <location>
        <begin position="1"/>
        <end position="16"/>
    </location>
</feature>
<keyword evidence="12" id="KW-0539">Nucleus</keyword>
<feature type="region of interest" description="Disordered" evidence="13">
    <location>
        <begin position="331"/>
        <end position="392"/>
    </location>
</feature>
<dbReference type="PROSITE" id="PS50234">
    <property type="entry name" value="VWFA"/>
    <property type="match status" value="1"/>
</dbReference>
<keyword evidence="5" id="KW-0677">Repeat</keyword>
<feature type="compositionally biased region" description="Polar residues" evidence="13">
    <location>
        <begin position="1239"/>
        <end position="1259"/>
    </location>
</feature>
<keyword evidence="6" id="KW-0547">Nucleotide-binding</keyword>
<keyword evidence="2" id="KW-0597">Phosphoprotein</keyword>
<dbReference type="InterPro" id="IPR000684">
    <property type="entry name" value="RNA_pol_II_repeat_euk"/>
</dbReference>
<feature type="region of interest" description="Disordered" evidence="13">
    <location>
        <begin position="1017"/>
        <end position="1319"/>
    </location>
</feature>
<keyword evidence="3" id="KW-0808">Transferase</keyword>
<evidence type="ECO:0000256" key="4">
    <source>
        <dbReference type="ARBA" id="ARBA00022723"/>
    </source>
</evidence>
<evidence type="ECO:0000256" key="12">
    <source>
        <dbReference type="ARBA" id="ARBA00023242"/>
    </source>
</evidence>
<feature type="compositionally biased region" description="Polar residues" evidence="13">
    <location>
        <begin position="1203"/>
        <end position="1212"/>
    </location>
</feature>
<keyword evidence="10" id="KW-0238">DNA-binding</keyword>
<feature type="region of interest" description="Disordered" evidence="13">
    <location>
        <begin position="1"/>
        <end position="52"/>
    </location>
</feature>
<dbReference type="SMART" id="SM00327">
    <property type="entry name" value="VWA"/>
    <property type="match status" value="1"/>
</dbReference>
<feature type="compositionally biased region" description="Polar residues" evidence="13">
    <location>
        <begin position="1135"/>
        <end position="1149"/>
    </location>
</feature>
<evidence type="ECO:0000313" key="17">
    <source>
        <dbReference type="EMBL" id="KXS20900.1"/>
    </source>
</evidence>
<gene>
    <name evidence="17" type="ORF">M427DRAFT_348236</name>
</gene>
<dbReference type="PANTHER" id="PTHR45737:SF6">
    <property type="entry name" value="VON WILLEBRAND FACTOR A DOMAIN-CONTAINING PROTEIN 5A"/>
    <property type="match status" value="1"/>
</dbReference>
<feature type="compositionally biased region" description="Polar residues" evidence="13">
    <location>
        <begin position="361"/>
        <end position="383"/>
    </location>
</feature>
<evidence type="ECO:0000256" key="10">
    <source>
        <dbReference type="ARBA" id="ARBA00023125"/>
    </source>
</evidence>
<dbReference type="InterPro" id="IPR001245">
    <property type="entry name" value="Ser-Thr/Tyr_kinase_cat_dom"/>
</dbReference>
<dbReference type="GO" id="GO:0004672">
    <property type="term" value="F:protein kinase activity"/>
    <property type="evidence" value="ECO:0007669"/>
    <property type="project" value="InterPro"/>
</dbReference>
<evidence type="ECO:0000256" key="3">
    <source>
        <dbReference type="ARBA" id="ARBA00022679"/>
    </source>
</evidence>
<feature type="compositionally biased region" description="Basic and acidic residues" evidence="13">
    <location>
        <begin position="1107"/>
        <end position="1118"/>
    </location>
</feature>
<dbReference type="Pfam" id="PF13768">
    <property type="entry name" value="VWA_3"/>
    <property type="match status" value="1"/>
</dbReference>
<evidence type="ECO:0000256" key="8">
    <source>
        <dbReference type="ARBA" id="ARBA00022833"/>
    </source>
</evidence>
<evidence type="ECO:0000256" key="5">
    <source>
        <dbReference type="ARBA" id="ARBA00022737"/>
    </source>
</evidence>
<evidence type="ECO:0000256" key="2">
    <source>
        <dbReference type="ARBA" id="ARBA00022553"/>
    </source>
</evidence>
<dbReference type="PRINTS" id="PR01217">
    <property type="entry name" value="PRICHEXTENSN"/>
</dbReference>
<keyword evidence="11" id="KW-0804">Transcription</keyword>
<dbReference type="FunFam" id="3.30.200.20:FF:000180">
    <property type="entry name" value="serine/threonine-protein kinase STY46-like"/>
    <property type="match status" value="1"/>
</dbReference>
<evidence type="ECO:0000256" key="9">
    <source>
        <dbReference type="ARBA" id="ARBA00022840"/>
    </source>
</evidence>
<organism evidence="17 18">
    <name type="scientific">Gonapodya prolifera (strain JEL478)</name>
    <name type="common">Monoblepharis prolifera</name>
    <dbReference type="NCBI Taxonomy" id="1344416"/>
    <lineage>
        <taxon>Eukaryota</taxon>
        <taxon>Fungi</taxon>
        <taxon>Fungi incertae sedis</taxon>
        <taxon>Chytridiomycota</taxon>
        <taxon>Chytridiomycota incertae sedis</taxon>
        <taxon>Monoblepharidomycetes</taxon>
        <taxon>Monoblepharidales</taxon>
        <taxon>Gonapodyaceae</taxon>
        <taxon>Gonapodya</taxon>
    </lineage>
</organism>
<dbReference type="InterPro" id="IPR000719">
    <property type="entry name" value="Prot_kinase_dom"/>
</dbReference>
<reference evidence="17 18" key="1">
    <citation type="journal article" date="2015" name="Genome Biol. Evol.">
        <title>Phylogenomic analyses indicate that early fungi evolved digesting cell walls of algal ancestors of land plants.</title>
        <authorList>
            <person name="Chang Y."/>
            <person name="Wang S."/>
            <person name="Sekimoto S."/>
            <person name="Aerts A.L."/>
            <person name="Choi C."/>
            <person name="Clum A."/>
            <person name="LaButti K.M."/>
            <person name="Lindquist E.A."/>
            <person name="Yee Ngan C."/>
            <person name="Ohm R.A."/>
            <person name="Salamov A.A."/>
            <person name="Grigoriev I.V."/>
            <person name="Spatafora J.W."/>
            <person name="Berbee M.L."/>
        </authorList>
    </citation>
    <scope>NUCLEOTIDE SEQUENCE [LARGE SCALE GENOMIC DNA]</scope>
    <source>
        <strain evidence="17 18">JEL478</strain>
    </source>
</reference>
<dbReference type="SMART" id="SM00220">
    <property type="entry name" value="S_TKc"/>
    <property type="match status" value="1"/>
</dbReference>
<keyword evidence="8" id="KW-0862">Zinc</keyword>
<feature type="compositionally biased region" description="Polar residues" evidence="13">
    <location>
        <begin position="1162"/>
        <end position="1172"/>
    </location>
</feature>
<evidence type="ECO:0000256" key="6">
    <source>
        <dbReference type="ARBA" id="ARBA00022741"/>
    </source>
</evidence>
<feature type="domain" description="VIT" evidence="16">
    <location>
        <begin position="411"/>
        <end position="541"/>
    </location>
</feature>
<evidence type="ECO:0000256" key="11">
    <source>
        <dbReference type="ARBA" id="ARBA00023163"/>
    </source>
</evidence>
<evidence type="ECO:0000256" key="7">
    <source>
        <dbReference type="ARBA" id="ARBA00022777"/>
    </source>
</evidence>
<accession>A0A139AVZ4</accession>
<evidence type="ECO:0000259" key="15">
    <source>
        <dbReference type="PROSITE" id="PS50234"/>
    </source>
</evidence>
<dbReference type="InterPro" id="IPR013694">
    <property type="entry name" value="VIT"/>
</dbReference>
<dbReference type="GO" id="GO:0005634">
    <property type="term" value="C:nucleus"/>
    <property type="evidence" value="ECO:0007669"/>
    <property type="project" value="UniProtKB-SubCell"/>
</dbReference>
<dbReference type="Gene3D" id="3.40.50.410">
    <property type="entry name" value="von Willebrand factor, type A domain"/>
    <property type="match status" value="1"/>
</dbReference>
<dbReference type="Gene3D" id="1.10.510.10">
    <property type="entry name" value="Transferase(Phosphotransferase) domain 1"/>
    <property type="match status" value="1"/>
</dbReference>
<keyword evidence="9" id="KW-0067">ATP-binding</keyword>
<evidence type="ECO:0000256" key="1">
    <source>
        <dbReference type="ARBA" id="ARBA00004123"/>
    </source>
</evidence>
<dbReference type="Proteomes" id="UP000070544">
    <property type="component" value="Unassembled WGS sequence"/>
</dbReference>
<dbReference type="Pfam" id="PF05001">
    <property type="entry name" value="RNA_pol_Rpb1_R"/>
    <property type="match status" value="3"/>
</dbReference>
<dbReference type="SUPFAM" id="SSF53300">
    <property type="entry name" value="vWA-like"/>
    <property type="match status" value="1"/>
</dbReference>
<dbReference type="PROSITE" id="PS00115">
    <property type="entry name" value="RNA_POL_II_REPEAT"/>
    <property type="match status" value="4"/>
</dbReference>
<dbReference type="Pfam" id="PF08487">
    <property type="entry name" value="VIT"/>
    <property type="match status" value="1"/>
</dbReference>
<dbReference type="STRING" id="1344416.A0A139AVZ4"/>
<keyword evidence="18" id="KW-1185">Reference proteome</keyword>
<keyword evidence="4" id="KW-0479">Metal-binding</keyword>
<dbReference type="Pfam" id="PF07714">
    <property type="entry name" value="PK_Tyr_Ser-Thr"/>
    <property type="match status" value="1"/>
</dbReference>
<dbReference type="PRINTS" id="PR00109">
    <property type="entry name" value="TYRKINASE"/>
</dbReference>
<comment type="subcellular location">
    <subcellularLocation>
        <location evidence="1">Nucleus</location>
    </subcellularLocation>
</comment>
<dbReference type="GO" id="GO:0005524">
    <property type="term" value="F:ATP binding"/>
    <property type="evidence" value="ECO:0007669"/>
    <property type="project" value="UniProtKB-KW"/>
</dbReference>
<dbReference type="OrthoDB" id="2146423at2759"/>
<evidence type="ECO:0000313" key="18">
    <source>
        <dbReference type="Proteomes" id="UP000070544"/>
    </source>
</evidence>
<name>A0A139AVZ4_GONPJ</name>
<dbReference type="GO" id="GO:0003677">
    <property type="term" value="F:DNA binding"/>
    <property type="evidence" value="ECO:0007669"/>
    <property type="project" value="UniProtKB-KW"/>
</dbReference>
<dbReference type="InterPro" id="IPR002035">
    <property type="entry name" value="VWF_A"/>
</dbReference>
<keyword evidence="7" id="KW-0418">Kinase</keyword>
<dbReference type="SUPFAM" id="SSF56112">
    <property type="entry name" value="Protein kinase-like (PK-like)"/>
    <property type="match status" value="1"/>
</dbReference>
<dbReference type="SMART" id="SM00609">
    <property type="entry name" value="VIT"/>
    <property type="match status" value="1"/>
</dbReference>
<sequence>MTSTGPATVKSGTAESRANLPPQIDDKPPPPIDSSATLATPPLVPSTGLKLEPPLDDQYTDADWLIPEAEIELLNKIAEGGYGEVFRAKWQSVDVAVKRLLTTSLTEDLKKDFHSEVAVWHRLRHPNIVLLLGACAGAENPFMVSPFLHNGDVTRYLKANPNASPARKVELMIDIARGMGYLHSRDIVHSDLKGLNALVDTQGQALVTDFGFARVRSACSLIDLPGTATFMPPERLTRGVSSKEGDVYAFGITCYQIWTNTRPFAGGPKGEALLSKIALKNLRPDDVVPMQPSPPNELAALMRKCWDEDPEQRPDFPSILNELEKILVPLKKGDAPSDQFGTRNTREPPVKDSMAPIAPSAESTDSTMMASTAVSLPSTTSRPTHVDPVASTSAPSPLSSFISVGATLWGLIAAPLGASSPPSTIPLRAVSVFVDIVDCIASVTLSQTYENDRGVNVEASYRFPLPEGAAVYAFEAEIDGKIIKGVCKERNKAAKDYAAAIASGRVAALLQGDEDDSNVFTSIVGNILPRKRVTVTLSFVHECPTDLACDELRFTLPAAGLSEMSGLTSKSQTASSSAFDLTVDIRTTAAPILQVDSSSHTVDVDIDEDNSKHAVVRLKQESVFLDHEFALVIKSRDLDKPRSALEKCDKTGTKCAMLTFVPRFNIKQVPTEYLILADRSGSMAPVIEIAKAALSLILQSIPESAKFNVIGFGSAFAPLFPDSVDSTTENKELASARIVGSLKPDMSGCNLLPALEFALSPPLTEGWQRSVLVLTRGALHNQEEVFRLAGKTSRQSNTRIFPVGLGEGVFSLMLDGIARAGMGISESIASEEDVLPRIERVMRTAQRAFLRDLNVMWGTKEGGELLVKHTTQTSGSLYDMDASAPGTVPPIQRAPFHAPPLYSDERFTCYCIMDATTSDPSFVRVSGTGPDGLLSLQVDLPPENVIVPERTLIHVMAARKLVQDVEGSTSWMHPKPGEDIPLGRARGEIVRLGTTYGLATRYTSYVAVQMDAPTKPISSAEPEKIEVPGYQTNELSRKRRQRPGQPMRPLNPSDVLDPATTSSLPPAPPQLENPKLPLAMPPPVPSSSPRVSKKPRMPIVPSIEVSGDEHGASDDDGKQPLVLPMPMPTTAPKPITNSGSQSHSNNMPEGTNECGVIENPGAVSNTPPYQSDQENRLYLPVTPPTHTPPDQSDQENRLFLPITSPTNTPPDQSDQENRLFLPVTSPTNIPPDQNKEDNTMLSPVTYPSCSSTNPASSPTIPAYSPTSPAYSPTSPAYSPTSPSYSPTSPAYSPTSPAYSPTSPAYSPTSPAYSPTSPAYLRGCTSNVSLQSC</sequence>
<feature type="compositionally biased region" description="Low complexity" evidence="13">
    <location>
        <begin position="1261"/>
        <end position="1319"/>
    </location>
</feature>